<dbReference type="Proteomes" id="UP001231649">
    <property type="component" value="Chromosome 14"/>
</dbReference>
<dbReference type="EMBL" id="CM056790">
    <property type="protein sequence ID" value="KAJ8723477.1"/>
    <property type="molecule type" value="Genomic_DNA"/>
</dbReference>
<reference evidence="1" key="1">
    <citation type="submission" date="2023-03" db="EMBL/GenBank/DDBJ databases">
        <title>Chromosome-level genomes of two armyworms, Mythimna separata and Mythimna loreyi, provide insights into the biosynthesis and reception of sex pheromones.</title>
        <authorList>
            <person name="Zhao H."/>
        </authorList>
    </citation>
    <scope>NUCLEOTIDE SEQUENCE</scope>
    <source>
        <strain evidence="1">BeijingLab</strain>
    </source>
</reference>
<name>A0ACC2QS41_9NEOP</name>
<sequence>MRLLTVCGCICMAVSTVVGYQCYDNGTADAVSQQLADFRRRHPRPIGVWTKLTGDPIDIRDTVSLNTDIFNNKHHFLLMSHFDRERIPERVVHAKGIGAFGYYEVTNDVSKYISADVFNGIGKRTPIVGRFSTASQNLGGTDLRREFKGVSLKFYTRQGNLDLICLNIPILMKDPIDFLSFAHASRRNPQTSIFDNTMRWDFTTLRPQFLQIFLWLNSDLGIPDGYRKMNTFPVHTYEVYNKHGETFYVKFNFRTEIGLFNLTSAQALAIGADDPDYYNRDLYNAIAAGDYPAWRLEMDILTKDDLTRIDYDPFDLTRQWKRGTYRTVTAGRLVFNRHVDNNFKDAEQTAFNPDNLVPGIVGPPDAVFKARRIFYLDTQNYRLGVNHVNSRINAPLYDRNYNRDGMPPVRNNMKDAPNYYPNSFNGPMPYVDEARPTERLFIMENAAVDLQPMSEFYNTVVDTDAHRQRMADNLAASLEGVSQDIEKKALKLLTLVDIDLGTRVTQALKVAKAAAMIPLRERYNRRAQCLSMS</sequence>
<gene>
    <name evidence="1" type="ORF">PYW08_003389</name>
</gene>
<evidence type="ECO:0000313" key="1">
    <source>
        <dbReference type="EMBL" id="KAJ8723477.1"/>
    </source>
</evidence>
<accession>A0ACC2QS41</accession>
<organism evidence="1 2">
    <name type="scientific">Mythimna loreyi</name>
    <dbReference type="NCBI Taxonomy" id="667449"/>
    <lineage>
        <taxon>Eukaryota</taxon>
        <taxon>Metazoa</taxon>
        <taxon>Ecdysozoa</taxon>
        <taxon>Arthropoda</taxon>
        <taxon>Hexapoda</taxon>
        <taxon>Insecta</taxon>
        <taxon>Pterygota</taxon>
        <taxon>Neoptera</taxon>
        <taxon>Endopterygota</taxon>
        <taxon>Lepidoptera</taxon>
        <taxon>Glossata</taxon>
        <taxon>Ditrysia</taxon>
        <taxon>Noctuoidea</taxon>
        <taxon>Noctuidae</taxon>
        <taxon>Noctuinae</taxon>
        <taxon>Hadenini</taxon>
        <taxon>Mythimna</taxon>
    </lineage>
</organism>
<comment type="caution">
    <text evidence="1">The sequence shown here is derived from an EMBL/GenBank/DDBJ whole genome shotgun (WGS) entry which is preliminary data.</text>
</comment>
<keyword evidence="2" id="KW-1185">Reference proteome</keyword>
<proteinExistence type="predicted"/>
<protein>
    <submittedName>
        <fullName evidence="1">Uncharacterized protein</fullName>
    </submittedName>
</protein>
<evidence type="ECO:0000313" key="2">
    <source>
        <dbReference type="Proteomes" id="UP001231649"/>
    </source>
</evidence>